<protein>
    <submittedName>
        <fullName evidence="5">Fibronectin domain-containing protein</fullName>
    </submittedName>
</protein>
<evidence type="ECO:0000313" key="5">
    <source>
        <dbReference type="EMBL" id="ASY28235.1"/>
    </source>
</evidence>
<evidence type="ECO:0000256" key="3">
    <source>
        <dbReference type="SAM" id="SignalP"/>
    </source>
</evidence>
<dbReference type="InterPro" id="IPR003961">
    <property type="entry name" value="FN3_dom"/>
</dbReference>
<feature type="domain" description="Fibronectin type-III" evidence="4">
    <location>
        <begin position="334"/>
        <end position="423"/>
    </location>
</feature>
<keyword evidence="1" id="KW-0378">Hydrolase</keyword>
<reference evidence="5 6" key="1">
    <citation type="submission" date="2016-07" db="EMBL/GenBank/DDBJ databases">
        <title>High microdiversification within the ubiquitous acI lineage of Actinobacteria.</title>
        <authorList>
            <person name="Neuenschwander S.M."/>
            <person name="Salcher M."/>
            <person name="Ghai R."/>
            <person name="Pernthaler J."/>
        </authorList>
    </citation>
    <scope>NUCLEOTIDE SEQUENCE [LARGE SCALE GENOMIC DNA]</scope>
    <source>
        <strain evidence="5">MMS-VB-114</strain>
    </source>
</reference>
<dbReference type="Gene3D" id="2.60.40.10">
    <property type="entry name" value="Immunoglobulins"/>
    <property type="match status" value="1"/>
</dbReference>
<dbReference type="AlphaFoldDB" id="A0A249LH80"/>
<dbReference type="GO" id="GO:0000272">
    <property type="term" value="P:polysaccharide catabolic process"/>
    <property type="evidence" value="ECO:0007669"/>
    <property type="project" value="UniProtKB-KW"/>
</dbReference>
<dbReference type="SUPFAM" id="SSF89372">
    <property type="entry name" value="Fucose-specific lectin"/>
    <property type="match status" value="1"/>
</dbReference>
<proteinExistence type="predicted"/>
<feature type="signal peptide" evidence="3">
    <location>
        <begin position="1"/>
        <end position="29"/>
    </location>
</feature>
<dbReference type="SUPFAM" id="SSF49265">
    <property type="entry name" value="Fibronectin type III"/>
    <property type="match status" value="1"/>
</dbReference>
<evidence type="ECO:0000313" key="6">
    <source>
        <dbReference type="Proteomes" id="UP000217221"/>
    </source>
</evidence>
<keyword evidence="6" id="KW-1185">Reference proteome</keyword>
<dbReference type="RefSeq" id="WP_095698543.1">
    <property type="nucleotide sequence ID" value="NZ_CP016782.1"/>
</dbReference>
<dbReference type="KEGG" id="plim:PHILAsVB114_06440"/>
<dbReference type="Proteomes" id="UP000217221">
    <property type="component" value="Chromosome"/>
</dbReference>
<organism evidence="5 6">
    <name type="scientific">Candidatus Planktophila limnetica</name>
    <dbReference type="NCBI Taxonomy" id="573600"/>
    <lineage>
        <taxon>Bacteria</taxon>
        <taxon>Bacillati</taxon>
        <taxon>Actinomycetota</taxon>
        <taxon>Actinomycetes</taxon>
        <taxon>Candidatus Nanopelagicales</taxon>
        <taxon>Candidatus Nanopelagicaceae</taxon>
        <taxon>Candidatus Planktophila</taxon>
    </lineage>
</organism>
<name>A0A249LH80_9ACTN</name>
<feature type="chain" id="PRO_5012105909" evidence="3">
    <location>
        <begin position="30"/>
        <end position="787"/>
    </location>
</feature>
<dbReference type="GO" id="GO:0008237">
    <property type="term" value="F:metallopeptidase activity"/>
    <property type="evidence" value="ECO:0007669"/>
    <property type="project" value="InterPro"/>
</dbReference>
<evidence type="ECO:0000256" key="1">
    <source>
        <dbReference type="ARBA" id="ARBA00023295"/>
    </source>
</evidence>
<dbReference type="SMART" id="SM00060">
    <property type="entry name" value="FN3"/>
    <property type="match status" value="1"/>
</dbReference>
<dbReference type="Gene3D" id="2.120.10.70">
    <property type="entry name" value="Fucose-specific lectin"/>
    <property type="match status" value="1"/>
</dbReference>
<accession>A0A249LH80</accession>
<keyword evidence="2" id="KW-0119">Carbohydrate metabolism</keyword>
<keyword evidence="2" id="KW-0624">Polysaccharide degradation</keyword>
<gene>
    <name evidence="5" type="ORF">PHILAsVB114_06440</name>
</gene>
<evidence type="ECO:0000256" key="2">
    <source>
        <dbReference type="ARBA" id="ARBA00023326"/>
    </source>
</evidence>
<dbReference type="InterPro" id="IPR024079">
    <property type="entry name" value="MetalloPept_cat_dom_sf"/>
</dbReference>
<evidence type="ECO:0000259" key="4">
    <source>
        <dbReference type="PROSITE" id="PS50853"/>
    </source>
</evidence>
<keyword evidence="1" id="KW-0326">Glycosidase</keyword>
<dbReference type="InterPro" id="IPR036116">
    <property type="entry name" value="FN3_sf"/>
</dbReference>
<sequence>MQTRTSTRTTTGLLFILLASLLSIPPAEAAPLVAPSTVWGYTYAAEASAQVLSVPATQSANLERRSKFVVNYKNFPDWAKNQVQAAVDLWAANFDSKVEINVDATWSRSSTTDILGSARPDRYYAKFAGAPDSSLWYASALANAIAGKDLDLDNPEIIIQINSEAEWDLDGLGKPTRYEYDLKSVMFHELAHGLGFLSTSSYIFDRTKGQYVGILEQPTPFDAFLQTQDGNRLADLPSPSFELGQALKDKLVWSGAEGIAANNGTKPLMYTPSNYDAGSSVSHLDENTFANSGTNAVMTPNLEAGEVFNEPGPILLAMMKDLRNKPAPGLAAGVPSEVLNAQALIADASAIITFSPPLNSRTTQVSEYIIKNVNTGKEKSVADSPAIITGLKNGTSYTFEIVASNAKGASPTVVTKTVTPRAAWTSQVIDAAADARSITSTTLNGQPVFAYVDSKSSILKLATWNGKAWKKTTVDSDISGQVSLCVSGKNLKQTLHVFYADKTDNDLRHATINGPTIAREIVDGNAAKVQSYEEIVRVPTASNVSVSNACAITSEGIQVFYRDETQGVLLGAYKNFGGDWNYELVDGDRKTDFRTTGDVAFHMKALVDGNKTYVIYDSVLTINQNRDATSGEIRLATRTTFDPGAWLYRTLESPTMDAAILGYDVEIAKSAKGIMASWFSATMLSMPDPTLLRTLNLSTAAAVVTTSTSNYGTPNELLSSDSQTLLFNCLGRLCAIDYAKFSKGQSAIALASSWQSTEPIASAWIVLKKIRYAVAGINGKVVLLKAA</sequence>
<dbReference type="CDD" id="cd00063">
    <property type="entry name" value="FN3"/>
    <property type="match status" value="1"/>
</dbReference>
<dbReference type="GO" id="GO:0016798">
    <property type="term" value="F:hydrolase activity, acting on glycosyl bonds"/>
    <property type="evidence" value="ECO:0007669"/>
    <property type="project" value="UniProtKB-KW"/>
</dbReference>
<keyword evidence="3" id="KW-0732">Signal</keyword>
<dbReference type="Gene3D" id="3.40.390.10">
    <property type="entry name" value="Collagenase (Catalytic Domain)"/>
    <property type="match status" value="1"/>
</dbReference>
<dbReference type="SUPFAM" id="SSF55486">
    <property type="entry name" value="Metalloproteases ('zincins'), catalytic domain"/>
    <property type="match status" value="1"/>
</dbReference>
<dbReference type="OrthoDB" id="1253390at2"/>
<dbReference type="InterPro" id="IPR013783">
    <property type="entry name" value="Ig-like_fold"/>
</dbReference>
<dbReference type="PROSITE" id="PS50853">
    <property type="entry name" value="FN3"/>
    <property type="match status" value="1"/>
</dbReference>
<dbReference type="EMBL" id="CP016782">
    <property type="protein sequence ID" value="ASY28235.1"/>
    <property type="molecule type" value="Genomic_DNA"/>
</dbReference>